<sequence>MIYFLEKYGLYAFQHRFLDRMLSFSFKTLFYHNSPENFRQNTLFYHNSPENLKIVLELLTIDSKLVSTHKGFSKRLKMRQNFDLDVLYN</sequence>
<dbReference type="Proteomes" id="UP000276133">
    <property type="component" value="Unassembled WGS sequence"/>
</dbReference>
<proteinExistence type="predicted"/>
<keyword evidence="2" id="KW-1185">Reference proteome</keyword>
<protein>
    <submittedName>
        <fullName evidence="1">Uncharacterized protein</fullName>
    </submittedName>
</protein>
<organism evidence="1 2">
    <name type="scientific">Brachionus plicatilis</name>
    <name type="common">Marine rotifer</name>
    <name type="synonym">Brachionus muelleri</name>
    <dbReference type="NCBI Taxonomy" id="10195"/>
    <lineage>
        <taxon>Eukaryota</taxon>
        <taxon>Metazoa</taxon>
        <taxon>Spiralia</taxon>
        <taxon>Gnathifera</taxon>
        <taxon>Rotifera</taxon>
        <taxon>Eurotatoria</taxon>
        <taxon>Monogononta</taxon>
        <taxon>Pseudotrocha</taxon>
        <taxon>Ploima</taxon>
        <taxon>Brachionidae</taxon>
        <taxon>Brachionus</taxon>
    </lineage>
</organism>
<dbReference type="EMBL" id="REGN01000892">
    <property type="protein sequence ID" value="RNA38284.1"/>
    <property type="molecule type" value="Genomic_DNA"/>
</dbReference>
<reference evidence="1 2" key="1">
    <citation type="journal article" date="2018" name="Sci. Rep.">
        <title>Genomic signatures of local adaptation to the degree of environmental predictability in rotifers.</title>
        <authorList>
            <person name="Franch-Gras L."/>
            <person name="Hahn C."/>
            <person name="Garcia-Roger E.M."/>
            <person name="Carmona M.J."/>
            <person name="Serra M."/>
            <person name="Gomez A."/>
        </authorList>
    </citation>
    <scope>NUCLEOTIDE SEQUENCE [LARGE SCALE GENOMIC DNA]</scope>
    <source>
        <strain evidence="1">HYR1</strain>
    </source>
</reference>
<evidence type="ECO:0000313" key="2">
    <source>
        <dbReference type="Proteomes" id="UP000276133"/>
    </source>
</evidence>
<comment type="caution">
    <text evidence="1">The sequence shown here is derived from an EMBL/GenBank/DDBJ whole genome shotgun (WGS) entry which is preliminary data.</text>
</comment>
<name>A0A3M7SR30_BRAPC</name>
<evidence type="ECO:0000313" key="1">
    <source>
        <dbReference type="EMBL" id="RNA38284.1"/>
    </source>
</evidence>
<accession>A0A3M7SR30</accession>
<dbReference type="AlphaFoldDB" id="A0A3M7SR30"/>
<gene>
    <name evidence="1" type="ORF">BpHYR1_023613</name>
</gene>